<dbReference type="EMBL" id="JACHXO010000010">
    <property type="protein sequence ID" value="MBB3197187.1"/>
    <property type="molecule type" value="Genomic_DNA"/>
</dbReference>
<comment type="caution">
    <text evidence="1">The sequence shown here is derived from an EMBL/GenBank/DDBJ whole genome shotgun (WGS) entry which is preliminary data.</text>
</comment>
<organism evidence="1 2">
    <name type="scientific">Roseateles terrae</name>
    <dbReference type="NCBI Taxonomy" id="431060"/>
    <lineage>
        <taxon>Bacteria</taxon>
        <taxon>Pseudomonadati</taxon>
        <taxon>Pseudomonadota</taxon>
        <taxon>Betaproteobacteria</taxon>
        <taxon>Burkholderiales</taxon>
        <taxon>Sphaerotilaceae</taxon>
        <taxon>Roseateles</taxon>
    </lineage>
</organism>
<dbReference type="Proteomes" id="UP000574369">
    <property type="component" value="Unassembled WGS sequence"/>
</dbReference>
<keyword evidence="2" id="KW-1185">Reference proteome</keyword>
<name>A0ABR6GZU1_9BURK</name>
<proteinExistence type="predicted"/>
<sequence>MPKGLTLNSATSALNADGATYTISPTATTGISGIDYFKSAFGDFAPNRDEDASVKFVLNAVVMDNRLPELAAW</sequence>
<protein>
    <submittedName>
        <fullName evidence="1">Uncharacterized protein</fullName>
    </submittedName>
</protein>
<evidence type="ECO:0000313" key="2">
    <source>
        <dbReference type="Proteomes" id="UP000574369"/>
    </source>
</evidence>
<gene>
    <name evidence="1" type="ORF">FHS28_004612</name>
</gene>
<evidence type="ECO:0000313" key="1">
    <source>
        <dbReference type="EMBL" id="MBB3197187.1"/>
    </source>
</evidence>
<reference evidence="1 2" key="1">
    <citation type="submission" date="2020-08" db="EMBL/GenBank/DDBJ databases">
        <title>Genomic Encyclopedia of Type Strains, Phase III (KMG-III): the genomes of soil and plant-associated and newly described type strains.</title>
        <authorList>
            <person name="Whitman W."/>
        </authorList>
    </citation>
    <scope>NUCLEOTIDE SEQUENCE [LARGE SCALE GENOMIC DNA]</scope>
    <source>
        <strain evidence="1 2">CECT 7247</strain>
    </source>
</reference>
<accession>A0ABR6GZU1</accession>